<proteinExistence type="predicted"/>
<dbReference type="InterPro" id="IPR002123">
    <property type="entry name" value="Plipid/glycerol_acylTrfase"/>
</dbReference>
<dbReference type="GO" id="GO:0006654">
    <property type="term" value="P:phosphatidic acid biosynthetic process"/>
    <property type="evidence" value="ECO:0007669"/>
    <property type="project" value="TreeGrafter"/>
</dbReference>
<name>A0A2J8B4Z1_9FIRM</name>
<gene>
    <name evidence="4" type="ORF">B7R76_02830</name>
</gene>
<protein>
    <submittedName>
        <fullName evidence="4">1-acyl-sn-glycerol-3-phosphate acyltransferase</fullName>
    </submittedName>
</protein>
<dbReference type="AlphaFoldDB" id="A0A2J8B4Z1"/>
<feature type="domain" description="Phospholipid/glycerol acyltransferase" evidence="3">
    <location>
        <begin position="53"/>
        <end position="168"/>
    </location>
</feature>
<sequence length="264" mass="30456">MNEAKKDNSDNYIDIDSKRGFRQFIIAIVRFLQCILFRVHYHGLENIPDRGPLLLTANHTSMLDIVVILTRVKPWIYWVGKRELTKAAVGRLFFSWWGMIPVDRKKLDLHTAKMMLHYLQSGKVIGIFPEATRVPRDADLRDYPPSTGTAHFAVRNNIPILPVAISGRFKIGGRIDVTFGEPYQLNVSKDKIKQSSNEMSYYIMQKIYSLKQEKYPECPIINEKKCTDYLGKQQSDDKNLSDLHAMSGKQDQLIKDEADDSIYQ</sequence>
<dbReference type="CDD" id="cd07989">
    <property type="entry name" value="LPLAT_AGPAT-like"/>
    <property type="match status" value="1"/>
</dbReference>
<evidence type="ECO:0000313" key="5">
    <source>
        <dbReference type="Proteomes" id="UP000236394"/>
    </source>
</evidence>
<reference evidence="5" key="1">
    <citation type="submission" date="2017-04" db="EMBL/GenBank/DDBJ databases">
        <authorList>
            <person name="Bumgarner R.E."/>
            <person name="Fredricks D.N."/>
            <person name="Srinivasan S."/>
        </authorList>
    </citation>
    <scope>NUCLEOTIDE SEQUENCE [LARGE SCALE GENOMIC DNA]</scope>
    <source>
        <strain evidence="5">KA00405</strain>
    </source>
</reference>
<dbReference type="SUPFAM" id="SSF69593">
    <property type="entry name" value="Glycerol-3-phosphate (1)-acyltransferase"/>
    <property type="match status" value="1"/>
</dbReference>
<dbReference type="SMART" id="SM00563">
    <property type="entry name" value="PlsC"/>
    <property type="match status" value="1"/>
</dbReference>
<dbReference type="Proteomes" id="UP000236394">
    <property type="component" value="Unassembled WGS sequence"/>
</dbReference>
<evidence type="ECO:0000313" key="4">
    <source>
        <dbReference type="EMBL" id="PNH19826.1"/>
    </source>
</evidence>
<comment type="caution">
    <text evidence="4">The sequence shown here is derived from an EMBL/GenBank/DDBJ whole genome shotgun (WGS) entry which is preliminary data.</text>
</comment>
<accession>A0A2J8B4Z1</accession>
<keyword evidence="1 4" id="KW-0808">Transferase</keyword>
<evidence type="ECO:0000256" key="1">
    <source>
        <dbReference type="ARBA" id="ARBA00022679"/>
    </source>
</evidence>
<evidence type="ECO:0000259" key="3">
    <source>
        <dbReference type="SMART" id="SM00563"/>
    </source>
</evidence>
<keyword evidence="2 4" id="KW-0012">Acyltransferase</keyword>
<dbReference type="PANTHER" id="PTHR10434">
    <property type="entry name" value="1-ACYL-SN-GLYCEROL-3-PHOSPHATE ACYLTRANSFERASE"/>
    <property type="match status" value="1"/>
</dbReference>
<dbReference type="Pfam" id="PF01553">
    <property type="entry name" value="Acyltransferase"/>
    <property type="match status" value="1"/>
</dbReference>
<dbReference type="EMBL" id="NBZD01000001">
    <property type="protein sequence ID" value="PNH19826.1"/>
    <property type="molecule type" value="Genomic_DNA"/>
</dbReference>
<evidence type="ECO:0000256" key="2">
    <source>
        <dbReference type="ARBA" id="ARBA00023315"/>
    </source>
</evidence>
<dbReference type="PANTHER" id="PTHR10434:SF11">
    <property type="entry name" value="1-ACYL-SN-GLYCEROL-3-PHOSPHATE ACYLTRANSFERASE"/>
    <property type="match status" value="1"/>
</dbReference>
<dbReference type="GO" id="GO:0003841">
    <property type="term" value="F:1-acylglycerol-3-phosphate O-acyltransferase activity"/>
    <property type="evidence" value="ECO:0007669"/>
    <property type="project" value="TreeGrafter"/>
</dbReference>
<organism evidence="4 5">
    <name type="scientific">Mageeibacillus indolicus</name>
    <dbReference type="NCBI Taxonomy" id="884684"/>
    <lineage>
        <taxon>Bacteria</taxon>
        <taxon>Bacillati</taxon>
        <taxon>Bacillota</taxon>
        <taxon>Clostridia</taxon>
        <taxon>Eubacteriales</taxon>
        <taxon>Oscillospiraceae</taxon>
        <taxon>Mageeibacillus</taxon>
    </lineage>
</organism>
<dbReference type="RefSeq" id="WP_012993271.1">
    <property type="nucleotide sequence ID" value="NZ_NBZD01000001.1"/>
</dbReference>